<dbReference type="PROSITE" id="PS50164">
    <property type="entry name" value="GIY_YIG"/>
    <property type="match status" value="1"/>
</dbReference>
<dbReference type="InterPro" id="IPR050190">
    <property type="entry name" value="UPF0213_domain"/>
</dbReference>
<reference evidence="4" key="1">
    <citation type="submission" date="2017-09" db="EMBL/GenBank/DDBJ databases">
        <title>Depth-based differentiation of microbial function through sediment-hosted aquifers and enrichment of novel symbionts in the deep terrestrial subsurface.</title>
        <authorList>
            <person name="Probst A.J."/>
            <person name="Ladd B."/>
            <person name="Jarett J.K."/>
            <person name="Geller-Mcgrath D.E."/>
            <person name="Sieber C.M.K."/>
            <person name="Emerson J.B."/>
            <person name="Anantharaman K."/>
            <person name="Thomas B.C."/>
            <person name="Malmstrom R."/>
            <person name="Stieglmeier M."/>
            <person name="Klingl A."/>
            <person name="Woyke T."/>
            <person name="Ryan C.M."/>
            <person name="Banfield J.F."/>
        </authorList>
    </citation>
    <scope>NUCLEOTIDE SEQUENCE [LARGE SCALE GENOMIC DNA]</scope>
</reference>
<protein>
    <submittedName>
        <fullName evidence="3">Nuclease</fullName>
    </submittedName>
</protein>
<sequence>MKGFVYILKSQKNGQFYVGSTTNVVSRVERHNAGLVESTGNFRPYIIELIQGYCTIRQAKQIEYRIKKLKRKDYIEKMILEKRIRMGR</sequence>
<feature type="domain" description="GIY-YIG" evidence="2">
    <location>
        <begin position="1"/>
        <end position="76"/>
    </location>
</feature>
<dbReference type="PANTHER" id="PTHR34477">
    <property type="entry name" value="UPF0213 PROTEIN YHBQ"/>
    <property type="match status" value="1"/>
</dbReference>
<evidence type="ECO:0000256" key="1">
    <source>
        <dbReference type="ARBA" id="ARBA00007435"/>
    </source>
</evidence>
<dbReference type="Pfam" id="PF01541">
    <property type="entry name" value="GIY-YIG"/>
    <property type="match status" value="1"/>
</dbReference>
<dbReference type="Proteomes" id="UP000230119">
    <property type="component" value="Unassembled WGS sequence"/>
</dbReference>
<dbReference type="SUPFAM" id="SSF82771">
    <property type="entry name" value="GIY-YIG endonuclease"/>
    <property type="match status" value="1"/>
</dbReference>
<comment type="caution">
    <text evidence="3">The sequence shown here is derived from an EMBL/GenBank/DDBJ whole genome shotgun (WGS) entry which is preliminary data.</text>
</comment>
<dbReference type="InterPro" id="IPR035901">
    <property type="entry name" value="GIY-YIG_endonuc_sf"/>
</dbReference>
<dbReference type="EMBL" id="PEVA01000147">
    <property type="protein sequence ID" value="PIV08303.1"/>
    <property type="molecule type" value="Genomic_DNA"/>
</dbReference>
<dbReference type="PANTHER" id="PTHR34477:SF1">
    <property type="entry name" value="UPF0213 PROTEIN YHBQ"/>
    <property type="match status" value="1"/>
</dbReference>
<gene>
    <name evidence="3" type="ORF">COS52_03470</name>
</gene>
<organism evidence="3 4">
    <name type="scientific">Candidatus Roizmanbacteria bacterium CG03_land_8_20_14_0_80_39_12</name>
    <dbReference type="NCBI Taxonomy" id="1974847"/>
    <lineage>
        <taxon>Bacteria</taxon>
        <taxon>Candidatus Roizmaniibacteriota</taxon>
    </lineage>
</organism>
<name>A0A2M7BS64_9BACT</name>
<proteinExistence type="inferred from homology"/>
<evidence type="ECO:0000313" key="4">
    <source>
        <dbReference type="Proteomes" id="UP000230119"/>
    </source>
</evidence>
<dbReference type="AlphaFoldDB" id="A0A2M7BS64"/>
<dbReference type="InterPro" id="IPR000305">
    <property type="entry name" value="GIY-YIG_endonuc"/>
</dbReference>
<accession>A0A2M7BS64</accession>
<evidence type="ECO:0000313" key="3">
    <source>
        <dbReference type="EMBL" id="PIV08303.1"/>
    </source>
</evidence>
<dbReference type="SMART" id="SM00465">
    <property type="entry name" value="GIYc"/>
    <property type="match status" value="1"/>
</dbReference>
<evidence type="ECO:0000259" key="2">
    <source>
        <dbReference type="PROSITE" id="PS50164"/>
    </source>
</evidence>
<dbReference type="Gene3D" id="3.40.1440.10">
    <property type="entry name" value="GIY-YIG endonuclease"/>
    <property type="match status" value="1"/>
</dbReference>
<comment type="similarity">
    <text evidence="1">Belongs to the UPF0213 family.</text>
</comment>